<evidence type="ECO:0000313" key="3">
    <source>
        <dbReference type="Proteomes" id="UP000070121"/>
    </source>
</evidence>
<proteinExistence type="predicted"/>
<comment type="caution">
    <text evidence="2">The sequence shown here is derived from an EMBL/GenBank/DDBJ whole genome shotgun (WGS) entry which is preliminary data.</text>
</comment>
<keyword evidence="3" id="KW-1185">Reference proteome</keyword>
<accession>A0A135UKS3</accession>
<gene>
    <name evidence="2" type="ORF">CSAL01_12512</name>
</gene>
<evidence type="ECO:0000256" key="1">
    <source>
        <dbReference type="SAM" id="MobiDB-lite"/>
    </source>
</evidence>
<dbReference type="EMBL" id="JFFI01001329">
    <property type="protein sequence ID" value="KXH61009.1"/>
    <property type="molecule type" value="Genomic_DNA"/>
</dbReference>
<protein>
    <submittedName>
        <fullName evidence="2">Uncharacterized protein</fullName>
    </submittedName>
</protein>
<feature type="region of interest" description="Disordered" evidence="1">
    <location>
        <begin position="107"/>
        <end position="128"/>
    </location>
</feature>
<dbReference type="AlphaFoldDB" id="A0A135UKS3"/>
<sequence length="242" mass="27349">MGTPRDSSSGAPAPEGARTRRSLLGIADLARRTYAKHSSASTPRQISIGALFANTKEYLDACQTMMTFFEVTIDLAEKDLPEISDEDALVALIEVQSRLTAQLASAVANEEARGHDDHQGRNDNRKAHTSVLAHTFRPSADNYRHNTRLMMTVAEMQLQPRKDNVELRDRCEKFEKPFTVPKPEMVDLWPSSTWRSRVSHPCTLFEGTRADKGYEIPSFGFHGARYWLWRRPTRESVRTLSG</sequence>
<name>A0A135UKS3_9PEZI</name>
<reference evidence="2 3" key="1">
    <citation type="submission" date="2014-02" db="EMBL/GenBank/DDBJ databases">
        <title>The genome sequence of Colletotrichum salicis CBS 607.94.</title>
        <authorList>
            <person name="Baroncelli R."/>
            <person name="Thon M.R."/>
        </authorList>
    </citation>
    <scope>NUCLEOTIDE SEQUENCE [LARGE SCALE GENOMIC DNA]</scope>
    <source>
        <strain evidence="2 3">CBS 607.94</strain>
    </source>
</reference>
<evidence type="ECO:0000313" key="2">
    <source>
        <dbReference type="EMBL" id="KXH61009.1"/>
    </source>
</evidence>
<organism evidence="2 3">
    <name type="scientific">Colletotrichum salicis</name>
    <dbReference type="NCBI Taxonomy" id="1209931"/>
    <lineage>
        <taxon>Eukaryota</taxon>
        <taxon>Fungi</taxon>
        <taxon>Dikarya</taxon>
        <taxon>Ascomycota</taxon>
        <taxon>Pezizomycotina</taxon>
        <taxon>Sordariomycetes</taxon>
        <taxon>Hypocreomycetidae</taxon>
        <taxon>Glomerellales</taxon>
        <taxon>Glomerellaceae</taxon>
        <taxon>Colletotrichum</taxon>
        <taxon>Colletotrichum acutatum species complex</taxon>
    </lineage>
</organism>
<dbReference type="Proteomes" id="UP000070121">
    <property type="component" value="Unassembled WGS sequence"/>
</dbReference>
<feature type="compositionally biased region" description="Basic and acidic residues" evidence="1">
    <location>
        <begin position="110"/>
        <end position="126"/>
    </location>
</feature>